<accession>A0ABW9FRT5</accession>
<name>A0ABW9FRT5_9NOCA</name>
<dbReference type="Gene3D" id="1.10.287.950">
    <property type="entry name" value="Methyl-accepting chemotaxis protein"/>
    <property type="match status" value="1"/>
</dbReference>
<keyword evidence="2" id="KW-0472">Membrane</keyword>
<keyword evidence="2" id="KW-0812">Transmembrane</keyword>
<dbReference type="RefSeq" id="WP_348604553.1">
    <property type="nucleotide sequence ID" value="NZ_CP157276.1"/>
</dbReference>
<keyword evidence="4" id="KW-1185">Reference proteome</keyword>
<dbReference type="InterPro" id="IPR023908">
    <property type="entry name" value="xxxLxxG_rpt"/>
</dbReference>
<evidence type="ECO:0000313" key="4">
    <source>
        <dbReference type="Proteomes" id="UP001629744"/>
    </source>
</evidence>
<gene>
    <name evidence="3" type="ORF">ABEU19_001597</name>
</gene>
<keyword evidence="2" id="KW-1133">Transmembrane helix</keyword>
<organism evidence="3 4">
    <name type="scientific">Prescottella soli</name>
    <dbReference type="NCBI Taxonomy" id="1543852"/>
    <lineage>
        <taxon>Bacteria</taxon>
        <taxon>Bacillati</taxon>
        <taxon>Actinomycetota</taxon>
        <taxon>Actinomycetes</taxon>
        <taxon>Mycobacteriales</taxon>
        <taxon>Nocardiaceae</taxon>
        <taxon>Prescottella</taxon>
    </lineage>
</organism>
<evidence type="ECO:0000313" key="3">
    <source>
        <dbReference type="EMBL" id="MFM1728127.1"/>
    </source>
</evidence>
<feature type="transmembrane region" description="Helical" evidence="2">
    <location>
        <begin position="313"/>
        <end position="335"/>
    </location>
</feature>
<sequence length="343" mass="34200">MSEHDTTRRRLSTRQVAAFFAFFVVAVTGVVLWLTLGRADAEQVVAAPPSSEASPPAADDGAAIAKARSNLSQASLPLSMLSAGVGQLTDGGRQLDDGANQLSDGLGQARDGARQLSDGLTELSGGVGQLGDGARQVSGGVDEVVDRLAGLGDKQAQATASLRQVAATLATSADPVSQGAAAKVTDLVGQLDSQGLGPDTLAQLALLKDGARQLSYELNAPSAQFVSGVGQIADGARQLSDGLVLLDDGGRALADGTGQLVDGAAPISGVVKGLSTNVADASKALPTAKAPTSGDGDQPQAAVQDESSGMPGWAYAVAAVAVLLAAAVAWGAFVLGRRSAAKP</sequence>
<dbReference type="EMBL" id="JBDLNU010000002">
    <property type="protein sequence ID" value="MFM1728127.1"/>
    <property type="molecule type" value="Genomic_DNA"/>
</dbReference>
<comment type="caution">
    <text evidence="3">The sequence shown here is derived from an EMBL/GenBank/DDBJ whole genome shotgun (WGS) entry which is preliminary data.</text>
</comment>
<feature type="region of interest" description="Disordered" evidence="1">
    <location>
        <begin position="287"/>
        <end position="306"/>
    </location>
</feature>
<protein>
    <submittedName>
        <fullName evidence="3">Uncharacterized protein</fullName>
    </submittedName>
</protein>
<dbReference type="Proteomes" id="UP001629744">
    <property type="component" value="Unassembled WGS sequence"/>
</dbReference>
<reference evidence="3 4" key="1">
    <citation type="submission" date="2023-11" db="EMBL/GenBank/DDBJ databases">
        <authorList>
            <person name="Val-Calvo J."/>
            <person name="Scortti M."/>
            <person name="Vazquez-Boland J."/>
        </authorList>
    </citation>
    <scope>NUCLEOTIDE SEQUENCE [LARGE SCALE GENOMIC DNA]</scope>
    <source>
        <strain evidence="3 4">DSM 46662</strain>
    </source>
</reference>
<dbReference type="NCBIfam" id="TIGR03057">
    <property type="entry name" value="xxxLxxG_by_4"/>
    <property type="match status" value="2"/>
</dbReference>
<evidence type="ECO:0000256" key="1">
    <source>
        <dbReference type="SAM" id="MobiDB-lite"/>
    </source>
</evidence>
<evidence type="ECO:0000256" key="2">
    <source>
        <dbReference type="SAM" id="Phobius"/>
    </source>
</evidence>
<feature type="transmembrane region" description="Helical" evidence="2">
    <location>
        <begin position="16"/>
        <end position="36"/>
    </location>
</feature>
<feature type="region of interest" description="Disordered" evidence="1">
    <location>
        <begin position="92"/>
        <end position="111"/>
    </location>
</feature>
<proteinExistence type="predicted"/>